<dbReference type="Proteomes" id="UP001551210">
    <property type="component" value="Unassembled WGS sequence"/>
</dbReference>
<dbReference type="EMBL" id="JBEZAM010000151">
    <property type="protein sequence ID" value="MEU7298583.1"/>
    <property type="molecule type" value="Genomic_DNA"/>
</dbReference>
<evidence type="ECO:0000313" key="2">
    <source>
        <dbReference type="EMBL" id="MEU7298583.1"/>
    </source>
</evidence>
<evidence type="ECO:0000313" key="3">
    <source>
        <dbReference type="Proteomes" id="UP001551210"/>
    </source>
</evidence>
<organism evidence="2 3">
    <name type="scientific">Streptomyces exfoliatus</name>
    <name type="common">Streptomyces hydrogenans</name>
    <dbReference type="NCBI Taxonomy" id="1905"/>
    <lineage>
        <taxon>Bacteria</taxon>
        <taxon>Bacillati</taxon>
        <taxon>Actinomycetota</taxon>
        <taxon>Actinomycetes</taxon>
        <taxon>Kitasatosporales</taxon>
        <taxon>Streptomycetaceae</taxon>
        <taxon>Streptomyces</taxon>
    </lineage>
</organism>
<dbReference type="InterPro" id="IPR005114">
    <property type="entry name" value="Helicase_assoc"/>
</dbReference>
<sequence>ALTPAPVAPRTTKGPNKAQQAFHRGLTALTQYVAREGTSSVKRAHREKVVIDGQEHDLALGIWYSNQKQRRDKLTHEQLNALRDLGIEWA</sequence>
<accession>A0ABV3D9I1</accession>
<protein>
    <submittedName>
        <fullName evidence="2">Helicase associated domain-containing protein</fullName>
    </submittedName>
</protein>
<evidence type="ECO:0000259" key="1">
    <source>
        <dbReference type="Pfam" id="PF03457"/>
    </source>
</evidence>
<gene>
    <name evidence="2" type="ORF">AB0A76_36300</name>
</gene>
<name>A0ABV3D9I1_STREX</name>
<proteinExistence type="predicted"/>
<feature type="non-terminal residue" evidence="2">
    <location>
        <position position="1"/>
    </location>
</feature>
<dbReference type="Pfam" id="PF03457">
    <property type="entry name" value="HA"/>
    <property type="match status" value="1"/>
</dbReference>
<comment type="caution">
    <text evidence="2">The sequence shown here is derived from an EMBL/GenBank/DDBJ whole genome shotgun (WGS) entry which is preliminary data.</text>
</comment>
<feature type="domain" description="Helicase-associated" evidence="1">
    <location>
        <begin position="19"/>
        <end position="86"/>
    </location>
</feature>
<reference evidence="2 3" key="1">
    <citation type="submission" date="2024-06" db="EMBL/GenBank/DDBJ databases">
        <title>The Natural Products Discovery Center: Release of the First 8490 Sequenced Strains for Exploring Actinobacteria Biosynthetic Diversity.</title>
        <authorList>
            <person name="Kalkreuter E."/>
            <person name="Kautsar S.A."/>
            <person name="Yang D."/>
            <person name="Bader C.D."/>
            <person name="Teijaro C.N."/>
            <person name="Fluegel L."/>
            <person name="Davis C.M."/>
            <person name="Simpson J.R."/>
            <person name="Lauterbach L."/>
            <person name="Steele A.D."/>
            <person name="Gui C."/>
            <person name="Meng S."/>
            <person name="Li G."/>
            <person name="Viehrig K."/>
            <person name="Ye F."/>
            <person name="Su P."/>
            <person name="Kiefer A.F."/>
            <person name="Nichols A."/>
            <person name="Cepeda A.J."/>
            <person name="Yan W."/>
            <person name="Fan B."/>
            <person name="Jiang Y."/>
            <person name="Adhikari A."/>
            <person name="Zheng C.-J."/>
            <person name="Schuster L."/>
            <person name="Cowan T.M."/>
            <person name="Smanski M.J."/>
            <person name="Chevrette M.G."/>
            <person name="De Carvalho L.P.S."/>
            <person name="Shen B."/>
        </authorList>
    </citation>
    <scope>NUCLEOTIDE SEQUENCE [LARGE SCALE GENOMIC DNA]</scope>
    <source>
        <strain evidence="2 3">NPDC045705</strain>
    </source>
</reference>
<keyword evidence="3" id="KW-1185">Reference proteome</keyword>
<dbReference type="RefSeq" id="WP_359217780.1">
    <property type="nucleotide sequence ID" value="NZ_JBEZAM010000151.1"/>
</dbReference>
<dbReference type="Gene3D" id="6.10.140.530">
    <property type="match status" value="1"/>
</dbReference>